<dbReference type="EMBL" id="BKZW01000002">
    <property type="protein sequence ID" value="GER89802.1"/>
    <property type="molecule type" value="Genomic_DNA"/>
</dbReference>
<comment type="caution">
    <text evidence="1">The sequence shown here is derived from an EMBL/GenBank/DDBJ whole genome shotgun (WGS) entry which is preliminary data.</text>
</comment>
<gene>
    <name evidence="1" type="ORF">KDW_39640</name>
</gene>
<organism evidence="1 2">
    <name type="scientific">Dictyobacter vulcani</name>
    <dbReference type="NCBI Taxonomy" id="2607529"/>
    <lineage>
        <taxon>Bacteria</taxon>
        <taxon>Bacillati</taxon>
        <taxon>Chloroflexota</taxon>
        <taxon>Ktedonobacteria</taxon>
        <taxon>Ktedonobacterales</taxon>
        <taxon>Dictyobacteraceae</taxon>
        <taxon>Dictyobacter</taxon>
    </lineage>
</organism>
<sequence length="891" mass="101290">MQSLSEIAEPRSPLNLKLLFEQGRWQHIIFLTYSFDLPFFETYLLPILIQRGTRSVTVVADANWIAKRLPIWFEREQIRDAGKQYTLCGVNIPGAFHAKVILAANQTSGMALVGSGNLSTFSMTTGGELFTKVEWKERLVPSLAREIWAFYDALSRTVAINERFPWHVQEMSKLAPGLLANSHEPCLCHNLHEPLLDQLVRAVSTHEVIGLFAWAPFADRQLKALKALVEKLRPQKVTLAMQSEITNIDGQLLAVFVNSTPNIQWDFVELQQGTKKQMIHAKGILLTLDTGEDILCTGSPNLSAPALLSTIKQANLETAILLKGQRLKNILFHEDSVVSLKPFENWQSLQWRENGPGPAGEKKREEPLLLGASIEASTLTLNLRDTCPPDALAYFDYSDKGYQIVCKSESYTIPLHNGFFPRIVQLRWLNDQASNEVIIMYMKELRELSQEKVHTPSPSLMSLIYSGDSELLSFLHQLSDILILDPYDIKRSALGAAQPTAEEERKEAEQKGEPIDFSTIDIHVVLQRHRSYLDQTSSTGIRQASSFFWLDEINAYFKKLEDQQLNLAERPELTDSEEEELLGIPQWNNAFEQPRSVSSKIRMLLRNRIRRFINGLRIPEFYQTMPQDWVVANYIRFLNVLEFCWKRKETQGTIFVPHEYGQLCFDLFSAFWGNDAEDGYWSSLQEESAYGAATFLLDNQADALTLAAAHRILNVSGAMQPLAPVTIARLYQAGDTVGLFTPETMERALIYLEQPASNPALLLQKIEQTQKYFSWDRYCEILTKKYQVVNVTMKDQGFEQGKSLMIKSSQDIGAHSYVLAILADWITTSRTQGSHRSIFQMYWNDKSDLLVYNLNEAKLTHKSAVQGKTQVFKGCQIANLWLLQAFSSLLE</sequence>
<dbReference type="Proteomes" id="UP000326912">
    <property type="component" value="Unassembled WGS sequence"/>
</dbReference>
<dbReference type="RefSeq" id="WP_162005409.1">
    <property type="nucleotide sequence ID" value="NZ_BKZW01000002.1"/>
</dbReference>
<evidence type="ECO:0000313" key="2">
    <source>
        <dbReference type="Proteomes" id="UP000326912"/>
    </source>
</evidence>
<protein>
    <recommendedName>
        <fullName evidence="3">Phospholipase D-like domain-containing protein</fullName>
    </recommendedName>
</protein>
<name>A0A5J4KRQ8_9CHLR</name>
<evidence type="ECO:0000313" key="1">
    <source>
        <dbReference type="EMBL" id="GER89802.1"/>
    </source>
</evidence>
<proteinExistence type="predicted"/>
<dbReference type="AlphaFoldDB" id="A0A5J4KRQ8"/>
<accession>A0A5J4KRQ8</accession>
<reference evidence="1 2" key="1">
    <citation type="submission" date="2019-10" db="EMBL/GenBank/DDBJ databases">
        <title>Dictyobacter vulcani sp. nov., within the class Ktedonobacteria, isolated from soil of volcanic Mt. Zao.</title>
        <authorList>
            <person name="Zheng Y."/>
            <person name="Wang C.M."/>
            <person name="Sakai Y."/>
            <person name="Abe K."/>
            <person name="Yokota A."/>
            <person name="Yabe S."/>
        </authorList>
    </citation>
    <scope>NUCLEOTIDE SEQUENCE [LARGE SCALE GENOMIC DNA]</scope>
    <source>
        <strain evidence="1 2">W12</strain>
    </source>
</reference>
<evidence type="ECO:0008006" key="3">
    <source>
        <dbReference type="Google" id="ProtNLM"/>
    </source>
</evidence>
<keyword evidence="2" id="KW-1185">Reference proteome</keyword>